<name>A0A7D9H2F6_DEKBR</name>
<sequence length="134" mass="15312">MSFFADLWKSVFEPGANSALVQATHGSFFLLTLSLIWMIYTTHSIHFINLLVISSLLWISVVWFLSELKKAKLKSNEEIAKDDEDHAKSAEKTEKADNETKDGTQKVEKETEGENKKENKLTWFNDGDRSLSKD</sequence>
<feature type="transmembrane region" description="Helical" evidence="2">
    <location>
        <begin position="20"/>
        <end position="40"/>
    </location>
</feature>
<keyword evidence="2" id="KW-0472">Membrane</keyword>
<dbReference type="Proteomes" id="UP000478008">
    <property type="component" value="Unassembled WGS sequence"/>
</dbReference>
<evidence type="ECO:0000256" key="2">
    <source>
        <dbReference type="SAM" id="Phobius"/>
    </source>
</evidence>
<dbReference type="AlphaFoldDB" id="A0A7D9H2F6"/>
<keyword evidence="4" id="KW-1185">Reference proteome</keyword>
<dbReference type="InterPro" id="IPR013945">
    <property type="entry name" value="Pkr1"/>
</dbReference>
<keyword evidence="2" id="KW-0812">Transmembrane</keyword>
<feature type="transmembrane region" description="Helical" evidence="2">
    <location>
        <begin position="46"/>
        <end position="65"/>
    </location>
</feature>
<dbReference type="PANTHER" id="PTHR28251">
    <property type="entry name" value="V-TYPE ATPASE ASSEMBLY FACTOR PKR1"/>
    <property type="match status" value="1"/>
</dbReference>
<dbReference type="PANTHER" id="PTHR28251:SF1">
    <property type="entry name" value="V-TYPE ATPASE ASSEMBLY FACTOR PKR1"/>
    <property type="match status" value="1"/>
</dbReference>
<accession>A0A7D9H2F6</accession>
<dbReference type="GO" id="GO:0005789">
    <property type="term" value="C:endoplasmic reticulum membrane"/>
    <property type="evidence" value="ECO:0007669"/>
    <property type="project" value="TreeGrafter"/>
</dbReference>
<dbReference type="EMBL" id="CABFWN010000006">
    <property type="protein sequence ID" value="VUG19882.1"/>
    <property type="molecule type" value="Genomic_DNA"/>
</dbReference>
<dbReference type="Pfam" id="PF08636">
    <property type="entry name" value="Pkr1"/>
    <property type="match status" value="1"/>
</dbReference>
<feature type="region of interest" description="Disordered" evidence="1">
    <location>
        <begin position="79"/>
        <end position="134"/>
    </location>
</feature>
<proteinExistence type="predicted"/>
<keyword evidence="2" id="KW-1133">Transmembrane helix</keyword>
<reference evidence="3 4" key="1">
    <citation type="submission" date="2019-07" db="EMBL/GenBank/DDBJ databases">
        <authorList>
            <person name="Friedrich A."/>
            <person name="Schacherer J."/>
        </authorList>
    </citation>
    <scope>NUCLEOTIDE SEQUENCE [LARGE SCALE GENOMIC DNA]</scope>
</reference>
<organism evidence="3 4">
    <name type="scientific">Dekkera bruxellensis</name>
    <name type="common">Brettanomyces custersii</name>
    <dbReference type="NCBI Taxonomy" id="5007"/>
    <lineage>
        <taxon>Eukaryota</taxon>
        <taxon>Fungi</taxon>
        <taxon>Dikarya</taxon>
        <taxon>Ascomycota</taxon>
        <taxon>Saccharomycotina</taxon>
        <taxon>Pichiomycetes</taxon>
        <taxon>Pichiales</taxon>
        <taxon>Pichiaceae</taxon>
        <taxon>Brettanomyces</taxon>
    </lineage>
</organism>
<dbReference type="GO" id="GO:0070072">
    <property type="term" value="P:vacuolar proton-transporting V-type ATPase complex assembly"/>
    <property type="evidence" value="ECO:0007669"/>
    <property type="project" value="InterPro"/>
</dbReference>
<evidence type="ECO:0000256" key="1">
    <source>
        <dbReference type="SAM" id="MobiDB-lite"/>
    </source>
</evidence>
<evidence type="ECO:0000313" key="4">
    <source>
        <dbReference type="Proteomes" id="UP000478008"/>
    </source>
</evidence>
<protein>
    <submittedName>
        <fullName evidence="3">DEBR0S6_02234g1_1</fullName>
    </submittedName>
</protein>
<evidence type="ECO:0000313" key="3">
    <source>
        <dbReference type="EMBL" id="VUG19882.1"/>
    </source>
</evidence>
<gene>
    <name evidence="3" type="primary">PKR1</name>
    <name evidence="3" type="ORF">DEBR0S6_02234G</name>
</gene>